<protein>
    <recommendedName>
        <fullName evidence="4">TonB C-terminal domain-containing protein</fullName>
    </recommendedName>
</protein>
<accession>A0ABU5ZYP1</accession>
<evidence type="ECO:0008006" key="4">
    <source>
        <dbReference type="Google" id="ProtNLM"/>
    </source>
</evidence>
<keyword evidence="1" id="KW-0732">Signal</keyword>
<organism evidence="2 3">
    <name type="scientific">Aquimarina gracilis</name>
    <dbReference type="NCBI Taxonomy" id="874422"/>
    <lineage>
        <taxon>Bacteria</taxon>
        <taxon>Pseudomonadati</taxon>
        <taxon>Bacteroidota</taxon>
        <taxon>Flavobacteriia</taxon>
        <taxon>Flavobacteriales</taxon>
        <taxon>Flavobacteriaceae</taxon>
        <taxon>Aquimarina</taxon>
    </lineage>
</organism>
<name>A0ABU5ZYP1_9FLAO</name>
<proteinExistence type="predicted"/>
<dbReference type="EMBL" id="JAYKLX010000007">
    <property type="protein sequence ID" value="MEB3346986.1"/>
    <property type="molecule type" value="Genomic_DNA"/>
</dbReference>
<reference evidence="2 3" key="1">
    <citation type="journal article" date="2013" name="Int. J. Syst. Evol. Microbiol.">
        <title>Aquimarina gracilis sp. nov., isolated from the gut microflora of a mussel, Mytilus coruscus, and emended description of Aquimarina spongiae.</title>
        <authorList>
            <person name="Park S.C."/>
            <person name="Choe H.N."/>
            <person name="Baik K.S."/>
            <person name="Seong C.N."/>
        </authorList>
    </citation>
    <scope>NUCLEOTIDE SEQUENCE [LARGE SCALE GENOMIC DNA]</scope>
    <source>
        <strain evidence="2 3">PSC32</strain>
    </source>
</reference>
<evidence type="ECO:0000313" key="3">
    <source>
        <dbReference type="Proteomes" id="UP001327027"/>
    </source>
</evidence>
<dbReference type="Proteomes" id="UP001327027">
    <property type="component" value="Unassembled WGS sequence"/>
</dbReference>
<sequence>MKSLKKARIILVLILPFVSCNNNKSFPLTKENTSGIWIASHLYLDKDFYKPISQILEFKEDSIYYRTLDGEMIGKQHIEFLKDSVIVDSNAFSYQKFNIINNHELSIGSIRGWRFSNRASLDVIKFDSILSSTYWQIEDNPEIYQFDNTKKEMRVINGDKTYNKYCYSFHSIEGDLFLQKKGNQLSCDRDNQFVEQVVSYAEDKIVTYGFHKGEFKEINYIPVKFDANTLTHVPFQLCNMYLNKNFPPDRYYYKGTEYNGGLYNVRKIFKENYQIPLENKESGIFQVRFVVNCEGKAGMYESQAFDYDYKPKKISPEISTQILKITKSLQDWIPGKRKRTNQVIDTYIYISFRIKDGKIIRIYP</sequence>
<evidence type="ECO:0000313" key="2">
    <source>
        <dbReference type="EMBL" id="MEB3346986.1"/>
    </source>
</evidence>
<keyword evidence="3" id="KW-1185">Reference proteome</keyword>
<feature type="chain" id="PRO_5046786964" description="TonB C-terminal domain-containing protein" evidence="1">
    <location>
        <begin position="22"/>
        <end position="364"/>
    </location>
</feature>
<evidence type="ECO:0000256" key="1">
    <source>
        <dbReference type="SAM" id="SignalP"/>
    </source>
</evidence>
<dbReference type="RefSeq" id="WP_324181008.1">
    <property type="nucleotide sequence ID" value="NZ_BAABAW010000020.1"/>
</dbReference>
<gene>
    <name evidence="2" type="ORF">U6A24_16040</name>
</gene>
<comment type="caution">
    <text evidence="2">The sequence shown here is derived from an EMBL/GenBank/DDBJ whole genome shotgun (WGS) entry which is preliminary data.</text>
</comment>
<feature type="signal peptide" evidence="1">
    <location>
        <begin position="1"/>
        <end position="21"/>
    </location>
</feature>